<dbReference type="RefSeq" id="WP_194845008.1">
    <property type="nucleotide sequence ID" value="NZ_CP075585.1"/>
</dbReference>
<accession>A0ABX8YYP7</accession>
<keyword evidence="2" id="KW-1185">Reference proteome</keyword>
<evidence type="ECO:0000313" key="1">
    <source>
        <dbReference type="EMBL" id="QZA58461.1"/>
    </source>
</evidence>
<gene>
    <name evidence="1" type="ORF">RHAB15C_0000335</name>
</gene>
<reference evidence="1 2" key="2">
    <citation type="submission" date="2021-05" db="EMBL/GenBank/DDBJ databases">
        <title>Ecology and evolution of chlamydial symbionts of arthropods.</title>
        <authorList>
            <person name="Halter T."/>
            <person name="Sixt B.S."/>
            <person name="Toenshoff E.R."/>
            <person name="Koestlbacher S."/>
            <person name="Schulz F."/>
            <person name="Kostanjsek R."/>
            <person name="Collingro A."/>
            <person name="Hendrickx F."/>
            <person name="Horn M."/>
        </authorList>
    </citation>
    <scope>NUCLEOTIDE SEQUENCE [LARGE SCALE GENOMIC DNA]</scope>
    <source>
        <strain evidence="1 2">15C</strain>
    </source>
</reference>
<sequence length="103" mass="11089">MTISSINSLTASAVYTSTDTLSTDTFNSATEVSVIQESGLSSSYEITVAHSSEGPGSSRPLLEEGAVDLVNLEMVLKEERPPLEIPIEEAQSIFNRVFCCCKK</sequence>
<dbReference type="EMBL" id="CP075585">
    <property type="protein sequence ID" value="QZA58461.1"/>
    <property type="molecule type" value="Genomic_DNA"/>
</dbReference>
<reference evidence="1 2" key="1">
    <citation type="submission" date="2020-01" db="EMBL/GenBank/DDBJ databases">
        <authorList>
            <person name="Sixt B."/>
            <person name="Schulz F."/>
            <person name="Kostanjsek R."/>
            <person name="Koestlbacher S."/>
            <person name="Collingro A."/>
            <person name="Toenshoff E."/>
            <person name="Horn M."/>
        </authorList>
    </citation>
    <scope>NUCLEOTIDE SEQUENCE [LARGE SCALE GENOMIC DNA]</scope>
    <source>
        <strain evidence="1 2">15C</strain>
    </source>
</reference>
<evidence type="ECO:0000313" key="2">
    <source>
        <dbReference type="Proteomes" id="UP000822862"/>
    </source>
</evidence>
<proteinExistence type="predicted"/>
<protein>
    <submittedName>
        <fullName evidence="1">Uncharacterized protein</fullName>
    </submittedName>
</protein>
<organism evidence="1 2">
    <name type="scientific">Candidatus Rhabdochlamydia porcellionis</name>
    <dbReference type="NCBI Taxonomy" id="225148"/>
    <lineage>
        <taxon>Bacteria</taxon>
        <taxon>Pseudomonadati</taxon>
        <taxon>Chlamydiota</taxon>
        <taxon>Chlamydiia</taxon>
        <taxon>Parachlamydiales</taxon>
        <taxon>Candidatus Rhabdochlamydiaceae</taxon>
        <taxon>Candidatus Rhabdochlamydia</taxon>
    </lineage>
</organism>
<name>A0ABX8YYP7_9BACT</name>
<dbReference type="Proteomes" id="UP000822862">
    <property type="component" value="Chromosome"/>
</dbReference>